<proteinExistence type="predicted"/>
<protein>
    <recommendedName>
        <fullName evidence="1">Mandelate racemase/muconate lactonizing enzyme N-terminal domain-containing protein</fullName>
    </recommendedName>
</protein>
<dbReference type="InterPro" id="IPR029017">
    <property type="entry name" value="Enolase-like_N"/>
</dbReference>
<feature type="domain" description="Mandelate racemase/muconate lactonizing enzyme N-terminal" evidence="1">
    <location>
        <begin position="8"/>
        <end position="36"/>
    </location>
</feature>
<dbReference type="InterPro" id="IPR013341">
    <property type="entry name" value="Mandelate_racemase_N_dom"/>
</dbReference>
<evidence type="ECO:0000259" key="1">
    <source>
        <dbReference type="Pfam" id="PF02746"/>
    </source>
</evidence>
<dbReference type="PROSITE" id="PS00908">
    <property type="entry name" value="MR_MLE_1"/>
    <property type="match status" value="1"/>
</dbReference>
<evidence type="ECO:0000313" key="2">
    <source>
        <dbReference type="EMBL" id="QTL97467.1"/>
    </source>
</evidence>
<reference evidence="2" key="1">
    <citation type="submission" date="2019-12" db="EMBL/GenBank/DDBJ databases">
        <authorList>
            <person name="zhang j."/>
            <person name="sun C.M."/>
        </authorList>
    </citation>
    <scope>NUCLEOTIDE SEQUENCE</scope>
    <source>
        <strain evidence="2">NS-1</strain>
    </source>
</reference>
<accession>A0A8A7KEY9</accession>
<dbReference type="KEGG" id="ifn:GM661_05455"/>
<organism evidence="2 3">
    <name type="scientific">Iocasia fonsfrigidae</name>
    <dbReference type="NCBI Taxonomy" id="2682810"/>
    <lineage>
        <taxon>Bacteria</taxon>
        <taxon>Bacillati</taxon>
        <taxon>Bacillota</taxon>
        <taxon>Clostridia</taxon>
        <taxon>Halanaerobiales</taxon>
        <taxon>Halanaerobiaceae</taxon>
        <taxon>Iocasia</taxon>
    </lineage>
</organism>
<name>A0A8A7KEY9_9FIRM</name>
<dbReference type="AlphaFoldDB" id="A0A8A7KEY9"/>
<dbReference type="Proteomes" id="UP000665020">
    <property type="component" value="Chromosome"/>
</dbReference>
<dbReference type="InterPro" id="IPR018110">
    <property type="entry name" value="Mandel_Rmase/mucon_lact_enz_CS"/>
</dbReference>
<keyword evidence="3" id="KW-1185">Reference proteome</keyword>
<gene>
    <name evidence="2" type="ORF">GM661_05455</name>
</gene>
<dbReference type="Gene3D" id="3.30.390.10">
    <property type="entry name" value="Enolase-like, N-terminal domain"/>
    <property type="match status" value="1"/>
</dbReference>
<dbReference type="SUPFAM" id="SSF54826">
    <property type="entry name" value="Enolase N-terminal domain-like"/>
    <property type="match status" value="1"/>
</dbReference>
<dbReference type="Pfam" id="PF02746">
    <property type="entry name" value="MR_MLE_N"/>
    <property type="match status" value="1"/>
</dbReference>
<dbReference type="EMBL" id="CP046640">
    <property type="protein sequence ID" value="QTL97467.1"/>
    <property type="molecule type" value="Genomic_DNA"/>
</dbReference>
<evidence type="ECO:0000313" key="3">
    <source>
        <dbReference type="Proteomes" id="UP000665020"/>
    </source>
</evidence>
<sequence>MYFHKGISMMAISAIDCALWDLKGKYFDQPVYRLLGGLVICPGVNTVEEERFFYFITK</sequence>
<dbReference type="GO" id="GO:0009063">
    <property type="term" value="P:amino acid catabolic process"/>
    <property type="evidence" value="ECO:0007669"/>
    <property type="project" value="InterPro"/>
</dbReference>